<keyword evidence="6" id="KW-0067">ATP-binding</keyword>
<accession>A0A8J6J9H5</accession>
<dbReference type="InterPro" id="IPR004562">
    <property type="entry name" value="LipoylTrfase_LipoateP_Ligase"/>
</dbReference>
<evidence type="ECO:0000256" key="2">
    <source>
        <dbReference type="ARBA" id="ARBA00005124"/>
    </source>
</evidence>
<dbReference type="GO" id="GO:0005524">
    <property type="term" value="F:ATP binding"/>
    <property type="evidence" value="ECO:0007669"/>
    <property type="project" value="UniProtKB-KW"/>
</dbReference>
<dbReference type="Gene3D" id="3.30.390.50">
    <property type="entry name" value="CO dehydrogenase flavoprotein, C-terminal domain"/>
    <property type="match status" value="1"/>
</dbReference>
<dbReference type="EMBL" id="JACOPO010000002">
    <property type="protein sequence ID" value="MBC5722118.1"/>
    <property type="molecule type" value="Genomic_DNA"/>
</dbReference>
<evidence type="ECO:0000313" key="9">
    <source>
        <dbReference type="EMBL" id="MBC5722118.1"/>
    </source>
</evidence>
<dbReference type="SUPFAM" id="SSF55681">
    <property type="entry name" value="Class II aaRS and biotin synthetases"/>
    <property type="match status" value="1"/>
</dbReference>
<keyword evidence="10" id="KW-1185">Reference proteome</keyword>
<evidence type="ECO:0000256" key="6">
    <source>
        <dbReference type="ARBA" id="ARBA00022840"/>
    </source>
</evidence>
<dbReference type="InterPro" id="IPR019491">
    <property type="entry name" value="Lipoate_protein_ligase_C"/>
</dbReference>
<comment type="pathway">
    <text evidence="2">Protein modification; protein lipoylation via exogenous pathway; protein N(6)-(lipoyl)lysine from lipoate: step 1/2.</text>
</comment>
<keyword evidence="5" id="KW-0547">Nucleotide-binding</keyword>
<dbReference type="AlphaFoldDB" id="A0A8J6J9H5"/>
<proteinExistence type="predicted"/>
<evidence type="ECO:0000256" key="3">
    <source>
        <dbReference type="ARBA" id="ARBA00012367"/>
    </source>
</evidence>
<comment type="catalytic activity">
    <reaction evidence="7">
        <text>L-lysyl-[lipoyl-carrier protein] + (R)-lipoate + ATP = N(6)-[(R)-lipoyl]-L-lysyl-[lipoyl-carrier protein] + AMP + diphosphate + H(+)</text>
        <dbReference type="Rhea" id="RHEA:49288"/>
        <dbReference type="Rhea" id="RHEA-COMP:10500"/>
        <dbReference type="Rhea" id="RHEA-COMP:10502"/>
        <dbReference type="ChEBI" id="CHEBI:15378"/>
        <dbReference type="ChEBI" id="CHEBI:29969"/>
        <dbReference type="ChEBI" id="CHEBI:30616"/>
        <dbReference type="ChEBI" id="CHEBI:33019"/>
        <dbReference type="ChEBI" id="CHEBI:83088"/>
        <dbReference type="ChEBI" id="CHEBI:83099"/>
        <dbReference type="ChEBI" id="CHEBI:456215"/>
        <dbReference type="EC" id="6.3.1.20"/>
    </reaction>
</comment>
<sequence length="326" mass="37208">MEFYESTSTDPYYNLALEDYFFTHMDPMKDYFLLWQNDKAVIVGKYQNTLEEVDQTFVDERGIRVARRLSGGGAVYHDLGNLNYTFIVEEDRAEAFRFEVFTKPLLAALKELGVAAETSGRNDITIDGKKISGSSQYFRNGRLLHHGCILLDCDRDTLTRALQVKEGKIRSKSIKSVRSRVTSINEHLERPITMARFKEVLRKQVFAAAPHPVVLSQGDLSEIQILRDSRYATWEWNYGASPRCDIRREGYYPFGQISAELAMEKGRIQCLKLSGDFFGREELSSLEDLFRGRRLIPEDLSPLTGVDLGAYVSGLDWDTLIQLLCG</sequence>
<dbReference type="PANTHER" id="PTHR12561">
    <property type="entry name" value="LIPOATE-PROTEIN LIGASE"/>
    <property type="match status" value="1"/>
</dbReference>
<gene>
    <name evidence="9" type="ORF">H8S11_04720</name>
</gene>
<name>A0A8J6J9H5_9FIRM</name>
<keyword evidence="4 9" id="KW-0436">Ligase</keyword>
<evidence type="ECO:0000256" key="1">
    <source>
        <dbReference type="ARBA" id="ARBA00005085"/>
    </source>
</evidence>
<protein>
    <recommendedName>
        <fullName evidence="3">lipoate--protein ligase</fullName>
        <ecNumber evidence="3">6.3.1.20</ecNumber>
    </recommendedName>
</protein>
<dbReference type="GO" id="GO:0016979">
    <property type="term" value="F:lipoate-protein ligase activity"/>
    <property type="evidence" value="ECO:0007669"/>
    <property type="project" value="UniProtKB-EC"/>
</dbReference>
<dbReference type="InterPro" id="IPR004143">
    <property type="entry name" value="BPL_LPL_catalytic"/>
</dbReference>
<dbReference type="GO" id="GO:0017118">
    <property type="term" value="F:lipoyltransferase activity"/>
    <property type="evidence" value="ECO:0007669"/>
    <property type="project" value="TreeGrafter"/>
</dbReference>
<evidence type="ECO:0000259" key="8">
    <source>
        <dbReference type="PROSITE" id="PS51733"/>
    </source>
</evidence>
<dbReference type="PANTHER" id="PTHR12561:SF3">
    <property type="entry name" value="LIPOYLTRANSFERASE 1, MITOCHONDRIAL"/>
    <property type="match status" value="1"/>
</dbReference>
<dbReference type="EC" id="6.3.1.20" evidence="3"/>
<evidence type="ECO:0000256" key="5">
    <source>
        <dbReference type="ARBA" id="ARBA00022741"/>
    </source>
</evidence>
<dbReference type="UniPathway" id="UPA00537">
    <property type="reaction ID" value="UER00594"/>
</dbReference>
<organism evidence="9 10">
    <name type="scientific">Flintibacter hominis</name>
    <dbReference type="NCBI Taxonomy" id="2763048"/>
    <lineage>
        <taxon>Bacteria</taxon>
        <taxon>Bacillati</taxon>
        <taxon>Bacillota</taxon>
        <taxon>Clostridia</taxon>
        <taxon>Eubacteriales</taxon>
        <taxon>Flintibacter</taxon>
    </lineage>
</organism>
<evidence type="ECO:0000256" key="4">
    <source>
        <dbReference type="ARBA" id="ARBA00022598"/>
    </source>
</evidence>
<comment type="pathway">
    <text evidence="1">Protein modification; protein lipoylation via exogenous pathway; protein N(6)-(lipoyl)lysine from lipoate: step 2/2.</text>
</comment>
<dbReference type="Proteomes" id="UP000628736">
    <property type="component" value="Unassembled WGS sequence"/>
</dbReference>
<dbReference type="NCBIfam" id="TIGR00545">
    <property type="entry name" value="lipoyltrans"/>
    <property type="match status" value="1"/>
</dbReference>
<dbReference type="GO" id="GO:0005737">
    <property type="term" value="C:cytoplasm"/>
    <property type="evidence" value="ECO:0007669"/>
    <property type="project" value="TreeGrafter"/>
</dbReference>
<dbReference type="InterPro" id="IPR045864">
    <property type="entry name" value="aa-tRNA-synth_II/BPL/LPL"/>
</dbReference>
<dbReference type="Pfam" id="PF10437">
    <property type="entry name" value="Lip_prot_lig_C"/>
    <property type="match status" value="1"/>
</dbReference>
<dbReference type="PROSITE" id="PS51733">
    <property type="entry name" value="BPL_LPL_CATALYTIC"/>
    <property type="match status" value="1"/>
</dbReference>
<dbReference type="FunFam" id="3.30.930.10:FF:000072">
    <property type="entry name" value="Lipoate--protein ligase"/>
    <property type="match status" value="1"/>
</dbReference>
<dbReference type="Pfam" id="PF21948">
    <property type="entry name" value="LplA-B_cat"/>
    <property type="match status" value="1"/>
</dbReference>
<dbReference type="GO" id="GO:0009249">
    <property type="term" value="P:protein lipoylation"/>
    <property type="evidence" value="ECO:0007669"/>
    <property type="project" value="InterPro"/>
</dbReference>
<evidence type="ECO:0000313" key="10">
    <source>
        <dbReference type="Proteomes" id="UP000628736"/>
    </source>
</evidence>
<dbReference type="RefSeq" id="WP_147572840.1">
    <property type="nucleotide sequence ID" value="NZ_JACOPO010000002.1"/>
</dbReference>
<dbReference type="CDD" id="cd16443">
    <property type="entry name" value="LplA"/>
    <property type="match status" value="1"/>
</dbReference>
<dbReference type="Gene3D" id="3.30.930.10">
    <property type="entry name" value="Bira Bifunctional Protein, Domain 2"/>
    <property type="match status" value="1"/>
</dbReference>
<comment type="caution">
    <text evidence="9">The sequence shown here is derived from an EMBL/GenBank/DDBJ whole genome shotgun (WGS) entry which is preliminary data.</text>
</comment>
<feature type="domain" description="BPL/LPL catalytic" evidence="8">
    <location>
        <begin position="26"/>
        <end position="205"/>
    </location>
</feature>
<dbReference type="SUPFAM" id="SSF82649">
    <property type="entry name" value="SufE/NifU"/>
    <property type="match status" value="1"/>
</dbReference>
<reference evidence="9" key="1">
    <citation type="submission" date="2020-08" db="EMBL/GenBank/DDBJ databases">
        <title>Genome public.</title>
        <authorList>
            <person name="Liu C."/>
            <person name="Sun Q."/>
        </authorList>
    </citation>
    <scope>NUCLEOTIDE SEQUENCE</scope>
    <source>
        <strain evidence="9">NSJ-23</strain>
    </source>
</reference>
<evidence type="ECO:0000256" key="7">
    <source>
        <dbReference type="ARBA" id="ARBA00048037"/>
    </source>
</evidence>